<proteinExistence type="predicted"/>
<dbReference type="CDD" id="cd06267">
    <property type="entry name" value="PBP1_LacI_sugar_binding-like"/>
    <property type="match status" value="1"/>
</dbReference>
<dbReference type="InterPro" id="IPR010982">
    <property type="entry name" value="Lambda_DNA-bd_dom_sf"/>
</dbReference>
<sequence>MARTATSGEGRKATIKDVAKLAGVSPSAVTIAVHDKPGVSSTTKERILRAARELGWSPNQAAQSLSGRALHTVGLAIARPARMLGLEPFYMEFISGIESVLGRHSCSLLLRLVEPEEEVEVQRGWWQGNRVNGSILVDLRADDPRIPALAGIGLPAVVVGHPSLAGPFTSVWTDDAAATAEAVQYLAALGHRRIARVGGPAELGHSAIRTKAFTDTAEQLGLSARTVAADFSADQGSRACRNLLLSPERPTAIVFDNDLMAVTALGVIAEFGLSVPHDLSVLAWDDSQLCQLTRPTLSAMQHDIFSFGADVTETLFDVMMHREAVSHAAQVPSLVPRGSTAPPPADQRRH</sequence>
<dbReference type="PROSITE" id="PS00356">
    <property type="entry name" value="HTH_LACI_1"/>
    <property type="match status" value="1"/>
</dbReference>
<feature type="region of interest" description="Disordered" evidence="4">
    <location>
        <begin position="330"/>
        <end position="350"/>
    </location>
</feature>
<gene>
    <name evidence="6" type="ORF">V2S66_14065</name>
</gene>
<dbReference type="PANTHER" id="PTHR30146:SF155">
    <property type="entry name" value="ALANINE RACEMASE"/>
    <property type="match status" value="1"/>
</dbReference>
<dbReference type="Gene3D" id="3.40.50.2300">
    <property type="match status" value="2"/>
</dbReference>
<keyword evidence="3" id="KW-0804">Transcription</keyword>
<dbReference type="InterPro" id="IPR028082">
    <property type="entry name" value="Peripla_BP_I"/>
</dbReference>
<evidence type="ECO:0000256" key="4">
    <source>
        <dbReference type="SAM" id="MobiDB-lite"/>
    </source>
</evidence>
<dbReference type="Pfam" id="PF13377">
    <property type="entry name" value="Peripla_BP_3"/>
    <property type="match status" value="1"/>
</dbReference>
<evidence type="ECO:0000256" key="2">
    <source>
        <dbReference type="ARBA" id="ARBA00023125"/>
    </source>
</evidence>
<dbReference type="SUPFAM" id="SSF53822">
    <property type="entry name" value="Periplasmic binding protein-like I"/>
    <property type="match status" value="1"/>
</dbReference>
<dbReference type="Gene3D" id="1.10.260.40">
    <property type="entry name" value="lambda repressor-like DNA-binding domains"/>
    <property type="match status" value="1"/>
</dbReference>
<dbReference type="InterPro" id="IPR046335">
    <property type="entry name" value="LacI/GalR-like_sensor"/>
</dbReference>
<dbReference type="EMBL" id="JAZEWV010000009">
    <property type="protein sequence ID" value="MEE4543090.1"/>
    <property type="molecule type" value="Genomic_DNA"/>
</dbReference>
<feature type="domain" description="HTH lacI-type" evidence="5">
    <location>
        <begin position="13"/>
        <end position="67"/>
    </location>
</feature>
<comment type="caution">
    <text evidence="6">The sequence shown here is derived from an EMBL/GenBank/DDBJ whole genome shotgun (WGS) entry which is preliminary data.</text>
</comment>
<dbReference type="SMART" id="SM00354">
    <property type="entry name" value="HTH_LACI"/>
    <property type="match status" value="1"/>
</dbReference>
<evidence type="ECO:0000259" key="5">
    <source>
        <dbReference type="PROSITE" id="PS50932"/>
    </source>
</evidence>
<dbReference type="GO" id="GO:0003677">
    <property type="term" value="F:DNA binding"/>
    <property type="evidence" value="ECO:0007669"/>
    <property type="project" value="UniProtKB-KW"/>
</dbReference>
<dbReference type="CDD" id="cd01392">
    <property type="entry name" value="HTH_LacI"/>
    <property type="match status" value="1"/>
</dbReference>
<evidence type="ECO:0000256" key="1">
    <source>
        <dbReference type="ARBA" id="ARBA00023015"/>
    </source>
</evidence>
<dbReference type="Pfam" id="PF00356">
    <property type="entry name" value="LacI"/>
    <property type="match status" value="1"/>
</dbReference>
<evidence type="ECO:0000313" key="6">
    <source>
        <dbReference type="EMBL" id="MEE4543090.1"/>
    </source>
</evidence>
<dbReference type="Proteomes" id="UP001344658">
    <property type="component" value="Unassembled WGS sequence"/>
</dbReference>
<dbReference type="PANTHER" id="PTHR30146">
    <property type="entry name" value="LACI-RELATED TRANSCRIPTIONAL REPRESSOR"/>
    <property type="match status" value="1"/>
</dbReference>
<keyword evidence="7" id="KW-1185">Reference proteome</keyword>
<dbReference type="SUPFAM" id="SSF47413">
    <property type="entry name" value="lambda repressor-like DNA-binding domains"/>
    <property type="match status" value="1"/>
</dbReference>
<evidence type="ECO:0000256" key="3">
    <source>
        <dbReference type="ARBA" id="ARBA00023163"/>
    </source>
</evidence>
<accession>A0ABU7PB97</accession>
<keyword evidence="1" id="KW-0805">Transcription regulation</keyword>
<protein>
    <submittedName>
        <fullName evidence="6">LacI family DNA-binding transcriptional regulator</fullName>
    </submittedName>
</protein>
<dbReference type="InterPro" id="IPR000843">
    <property type="entry name" value="HTH_LacI"/>
</dbReference>
<evidence type="ECO:0000313" key="7">
    <source>
        <dbReference type="Proteomes" id="UP001344658"/>
    </source>
</evidence>
<dbReference type="PROSITE" id="PS50932">
    <property type="entry name" value="HTH_LACI_2"/>
    <property type="match status" value="1"/>
</dbReference>
<reference evidence="6 7" key="1">
    <citation type="submission" date="2023-12" db="EMBL/GenBank/DDBJ databases">
        <title>Streptomyces sp. V4-01.</title>
        <authorList>
            <person name="Somphong A."/>
            <person name="Phongsopitanun W."/>
        </authorList>
    </citation>
    <scope>NUCLEOTIDE SEQUENCE [LARGE SCALE GENOMIC DNA]</scope>
    <source>
        <strain evidence="6 7">V4-01</strain>
    </source>
</reference>
<dbReference type="RefSeq" id="WP_330795211.1">
    <property type="nucleotide sequence ID" value="NZ_JAZEWV010000009.1"/>
</dbReference>
<organism evidence="6 7">
    <name type="scientific">Actinacidiphila polyblastidii</name>
    <dbReference type="NCBI Taxonomy" id="3110430"/>
    <lineage>
        <taxon>Bacteria</taxon>
        <taxon>Bacillati</taxon>
        <taxon>Actinomycetota</taxon>
        <taxon>Actinomycetes</taxon>
        <taxon>Kitasatosporales</taxon>
        <taxon>Streptomycetaceae</taxon>
        <taxon>Actinacidiphila</taxon>
    </lineage>
</organism>
<feature type="compositionally biased region" description="Pro residues" evidence="4">
    <location>
        <begin position="341"/>
        <end position="350"/>
    </location>
</feature>
<keyword evidence="2 6" id="KW-0238">DNA-binding</keyword>
<name>A0ABU7PB97_9ACTN</name>